<organism evidence="2 3">
    <name type="scientific">Bacillus phage SP-15</name>
    <dbReference type="NCBI Taxonomy" id="1792032"/>
    <lineage>
        <taxon>Viruses</taxon>
        <taxon>Duplodnaviria</taxon>
        <taxon>Heunggongvirae</taxon>
        <taxon>Uroviricota</taxon>
        <taxon>Caudoviricetes</taxon>
        <taxon>Thornevirus</taxon>
        <taxon>Thornevirus SP15</taxon>
    </lineage>
</organism>
<gene>
    <name evidence="2" type="ORF">SP15_169</name>
</gene>
<accession>A0A127AWK7</accession>
<evidence type="ECO:0000259" key="1">
    <source>
        <dbReference type="Pfam" id="PF07866"/>
    </source>
</evidence>
<keyword evidence="3" id="KW-1185">Reference proteome</keyword>
<dbReference type="Gene3D" id="2.30.30.320">
    <property type="entry name" value="DUF1653-like domain"/>
    <property type="match status" value="1"/>
</dbReference>
<feature type="domain" description="DUF1653" evidence="1">
    <location>
        <begin position="21"/>
        <end position="79"/>
    </location>
</feature>
<reference evidence="2 3" key="1">
    <citation type="submission" date="2015-08" db="EMBL/GenBank/DDBJ databases">
        <authorList>
            <person name="Babu N.S."/>
            <person name="Beckwith C.J."/>
            <person name="Beseler K.G."/>
            <person name="Brison A."/>
            <person name="Carone J.V."/>
            <person name="Caskin T.P."/>
            <person name="Diamond M."/>
            <person name="Durham M.E."/>
            <person name="Foxe J.M."/>
            <person name="Go M."/>
            <person name="Henderson B.A."/>
            <person name="Jones I.B."/>
            <person name="McGettigan J.A."/>
            <person name="Micheletti S.J."/>
            <person name="Nasrallah M.E."/>
            <person name="Ortiz D."/>
            <person name="Piller C.R."/>
            <person name="Privatt S.R."/>
            <person name="Schneider S.L."/>
            <person name="Sharp S."/>
            <person name="Smith T.C."/>
            <person name="Stanton J.D."/>
            <person name="Ullery H.E."/>
            <person name="Wilson R.J."/>
            <person name="Serrano M.G."/>
            <person name="Buck G."/>
            <person name="Lee V."/>
            <person name="Wang Y."/>
            <person name="Carvalho R."/>
            <person name="Voegtly L."/>
            <person name="Shi R."/>
            <person name="Duckworth R."/>
            <person name="Johnson A."/>
            <person name="Loviza R."/>
            <person name="Walstead R."/>
            <person name="Shah Z."/>
            <person name="Kiflezghi M."/>
            <person name="Wade K."/>
            <person name="Ball S.L."/>
            <person name="Bradley K.W."/>
            <person name="Asai D.J."/>
            <person name="Bowman C.A."/>
            <person name="Russell D.A."/>
            <person name="Pope W.H."/>
            <person name="Jacobs-Sera D."/>
            <person name="Hendrix R.W."/>
            <person name="Hatfull G.F."/>
        </authorList>
    </citation>
    <scope>NUCLEOTIDE SEQUENCE [LARGE SCALE GENOMIC DNA]</scope>
</reference>
<name>A0A127AWK7_9CAUD</name>
<dbReference type="Pfam" id="PF07866">
    <property type="entry name" value="DUF1653"/>
    <property type="match status" value="1"/>
</dbReference>
<dbReference type="KEGG" id="vg:29125336"/>
<sequence length="121" mass="13983">MPAPLDIQLVKFIKANKIHKYYQHYKTKGYYKIKSLSFHTEEVDSQGHPAIMVNYVDQYGVRWTRPYDMFFSTVEHDLNEAVAQSSATGVSLNDLLAVQTPRFKKVSAKEYYLSKLKSKTA</sequence>
<dbReference type="RefSeq" id="YP_009302556.1">
    <property type="nucleotide sequence ID" value="NC_031245.1"/>
</dbReference>
<dbReference type="Proteomes" id="UP000203261">
    <property type="component" value="Segment"/>
</dbReference>
<proteinExistence type="predicted"/>
<dbReference type="InterPro" id="IPR037135">
    <property type="entry name" value="DUF1653-like_dom_sf"/>
</dbReference>
<dbReference type="InterPro" id="IPR023387">
    <property type="entry name" value="DUF1653-like_dom"/>
</dbReference>
<dbReference type="GeneID" id="29125336"/>
<dbReference type="EMBL" id="KT624200">
    <property type="protein sequence ID" value="AMM44967.1"/>
    <property type="molecule type" value="Genomic_DNA"/>
</dbReference>
<protein>
    <recommendedName>
        <fullName evidence="1">DUF1653 domain-containing protein</fullName>
    </recommendedName>
</protein>
<evidence type="ECO:0000313" key="3">
    <source>
        <dbReference type="Proteomes" id="UP000203261"/>
    </source>
</evidence>
<evidence type="ECO:0000313" key="2">
    <source>
        <dbReference type="EMBL" id="AMM44967.1"/>
    </source>
</evidence>